<dbReference type="Proteomes" id="UP001320170">
    <property type="component" value="Unassembled WGS sequence"/>
</dbReference>
<evidence type="ECO:0000313" key="1">
    <source>
        <dbReference type="EMBL" id="MCE3533552.1"/>
    </source>
</evidence>
<proteinExistence type="predicted"/>
<sequence length="71" mass="7995">MMMLFRKFATSSFPRTVKPSSAPSRFFKNIDWSIVKKSEAEAELNKSVKTIVKELENTSSTDAPGPAPRFK</sequence>
<dbReference type="RefSeq" id="WP_232891208.1">
    <property type="nucleotide sequence ID" value="NZ_JAJSPM010000009.1"/>
</dbReference>
<keyword evidence="2" id="KW-1185">Reference proteome</keyword>
<evidence type="ECO:0000313" key="2">
    <source>
        <dbReference type="Proteomes" id="UP001320170"/>
    </source>
</evidence>
<organism evidence="1 2">
    <name type="scientific">Legionella resiliens</name>
    <dbReference type="NCBI Taxonomy" id="2905958"/>
    <lineage>
        <taxon>Bacteria</taxon>
        <taxon>Pseudomonadati</taxon>
        <taxon>Pseudomonadota</taxon>
        <taxon>Gammaproteobacteria</taxon>
        <taxon>Legionellales</taxon>
        <taxon>Legionellaceae</taxon>
        <taxon>Legionella</taxon>
    </lineage>
</organism>
<accession>A0ABS8X7T3</accession>
<comment type="caution">
    <text evidence="1">The sequence shown here is derived from an EMBL/GenBank/DDBJ whole genome shotgun (WGS) entry which is preliminary data.</text>
</comment>
<gene>
    <name evidence="1" type="ORF">LXO92_14350</name>
</gene>
<dbReference type="EMBL" id="JAJTND010000005">
    <property type="protein sequence ID" value="MCE3533552.1"/>
    <property type="molecule type" value="Genomic_DNA"/>
</dbReference>
<name>A0ABS8X7T3_9GAMM</name>
<reference evidence="1 2" key="1">
    <citation type="journal article" date="2024" name="Pathogens">
        <title>Characterization of a Novel Species of Legionella Isolated from a Healthcare Facility: Legionella resiliens sp. nov.</title>
        <authorList>
            <person name="Cristino S."/>
            <person name="Pascale M.R."/>
            <person name="Marino F."/>
            <person name="Derelitto C."/>
            <person name="Salaris S."/>
            <person name="Orsini M."/>
            <person name="Squarzoni S."/>
            <person name="Grottola A."/>
            <person name="Girolamini L."/>
        </authorList>
    </citation>
    <scope>NUCLEOTIDE SEQUENCE [LARGE SCALE GENOMIC DNA]</scope>
    <source>
        <strain evidence="1 2">8cVS16</strain>
    </source>
</reference>
<protein>
    <submittedName>
        <fullName evidence="1">Uncharacterized protein</fullName>
    </submittedName>
</protein>